<dbReference type="Proteomes" id="UP000178092">
    <property type="component" value="Unassembled WGS sequence"/>
</dbReference>
<proteinExistence type="predicted"/>
<accession>A0A1G2R104</accession>
<evidence type="ECO:0000313" key="2">
    <source>
        <dbReference type="Proteomes" id="UP000178092"/>
    </source>
</evidence>
<dbReference type="EMBL" id="MHTV01000030">
    <property type="protein sequence ID" value="OHA66564.1"/>
    <property type="molecule type" value="Genomic_DNA"/>
</dbReference>
<reference evidence="1 2" key="1">
    <citation type="journal article" date="2016" name="Nat. Commun.">
        <title>Thousands of microbial genomes shed light on interconnected biogeochemical processes in an aquifer system.</title>
        <authorList>
            <person name="Anantharaman K."/>
            <person name="Brown C.T."/>
            <person name="Hug L.A."/>
            <person name="Sharon I."/>
            <person name="Castelle C.J."/>
            <person name="Probst A.J."/>
            <person name="Thomas B.C."/>
            <person name="Singh A."/>
            <person name="Wilkins M.J."/>
            <person name="Karaoz U."/>
            <person name="Brodie E.L."/>
            <person name="Williams K.H."/>
            <person name="Hubbard S.S."/>
            <person name="Banfield J.F."/>
        </authorList>
    </citation>
    <scope>NUCLEOTIDE SEQUENCE [LARGE SCALE GENOMIC DNA]</scope>
</reference>
<comment type="caution">
    <text evidence="1">The sequence shown here is derived from an EMBL/GenBank/DDBJ whole genome shotgun (WGS) entry which is preliminary data.</text>
</comment>
<sequence length="338" mass="37151">MKQIIQACVSVVGGGMLLSLGLALLVAHMSGIAKAATEPDIEIDQPLNGASFAYSDKIRIVWLTENLPGQNVSIYYNDGAGDKWKKIITVPKKNGKYDWTIPTTISGDATIWMGQYYNGEWLAYDSASIMIKTPDITILGPAAGASITSSKMTLSWSAVNLPNTTLRFYYKDPNPAMGWQRVIGVPYYPAQATPYHYEWTIPSGLNGDVEIFVGGYYSNGKWLASDKRMVNISKEAASLPELKITAPLKGGSSVRPGSTITFKWTTARLPGANVSIYYKYYPSPDWVKIKSVPKDQESFAWTLPSSITNGDVEFFIGQYVNGKWVASDQTGIYIMSVE</sequence>
<gene>
    <name evidence="1" type="ORF">A3C04_03970</name>
</gene>
<dbReference type="AlphaFoldDB" id="A0A1G2R104"/>
<organism evidence="1 2">
    <name type="scientific">Candidatus Wildermuthbacteria bacterium RIFCSPHIGHO2_02_FULL_45_25</name>
    <dbReference type="NCBI Taxonomy" id="1802450"/>
    <lineage>
        <taxon>Bacteria</taxon>
        <taxon>Candidatus Wildermuthiibacteriota</taxon>
    </lineage>
</organism>
<protein>
    <submittedName>
        <fullName evidence="1">Uncharacterized protein</fullName>
    </submittedName>
</protein>
<name>A0A1G2R104_9BACT</name>
<evidence type="ECO:0000313" key="1">
    <source>
        <dbReference type="EMBL" id="OHA66564.1"/>
    </source>
</evidence>